<accession>A0A0C3C9U2</accession>
<protein>
    <submittedName>
        <fullName evidence="12">Uncharacterized protein</fullName>
    </submittedName>
</protein>
<dbReference type="PANTHER" id="PTHR43394:SF1">
    <property type="entry name" value="ATP-BINDING CASSETTE SUB-FAMILY B MEMBER 10, MITOCHONDRIAL"/>
    <property type="match status" value="1"/>
</dbReference>
<keyword evidence="5" id="KW-0067">ATP-binding</keyword>
<reference evidence="13" key="2">
    <citation type="submission" date="2015-01" db="EMBL/GenBank/DDBJ databases">
        <title>Evolutionary Origins and Diversification of the Mycorrhizal Mutualists.</title>
        <authorList>
            <consortium name="DOE Joint Genome Institute"/>
            <consortium name="Mycorrhizal Genomics Consortium"/>
            <person name="Kohler A."/>
            <person name="Kuo A."/>
            <person name="Nagy L.G."/>
            <person name="Floudas D."/>
            <person name="Copeland A."/>
            <person name="Barry K.W."/>
            <person name="Cichocki N."/>
            <person name="Veneault-Fourrey C."/>
            <person name="LaButti K."/>
            <person name="Lindquist E.A."/>
            <person name="Lipzen A."/>
            <person name="Lundell T."/>
            <person name="Morin E."/>
            <person name="Murat C."/>
            <person name="Riley R."/>
            <person name="Ohm R."/>
            <person name="Sun H."/>
            <person name="Tunlid A."/>
            <person name="Henrissat B."/>
            <person name="Grigoriev I.V."/>
            <person name="Hibbett D.S."/>
            <person name="Martin F."/>
        </authorList>
    </citation>
    <scope>NUCLEOTIDE SEQUENCE [LARGE SCALE GENOMIC DNA]</scope>
    <source>
        <strain evidence="13">h7</strain>
    </source>
</reference>
<dbReference type="InterPro" id="IPR003593">
    <property type="entry name" value="AAA+_ATPase"/>
</dbReference>
<dbReference type="Gene3D" id="3.40.50.300">
    <property type="entry name" value="P-loop containing nucleotide triphosphate hydrolases"/>
    <property type="match status" value="1"/>
</dbReference>
<keyword evidence="3 9" id="KW-0812">Transmembrane</keyword>
<dbReference type="SUPFAM" id="SSF52540">
    <property type="entry name" value="P-loop containing nucleoside triphosphate hydrolases"/>
    <property type="match status" value="1"/>
</dbReference>
<keyword evidence="4" id="KW-0547">Nucleotide-binding</keyword>
<dbReference type="GO" id="GO:0016887">
    <property type="term" value="F:ATP hydrolysis activity"/>
    <property type="evidence" value="ECO:0007669"/>
    <property type="project" value="InterPro"/>
</dbReference>
<evidence type="ECO:0000256" key="1">
    <source>
        <dbReference type="ARBA" id="ARBA00004141"/>
    </source>
</evidence>
<dbReference type="PANTHER" id="PTHR43394">
    <property type="entry name" value="ATP-DEPENDENT PERMEASE MDL1, MITOCHONDRIAL"/>
    <property type="match status" value="1"/>
</dbReference>
<dbReference type="CDD" id="cd18573">
    <property type="entry name" value="ABC_6TM_ABCB10_like"/>
    <property type="match status" value="1"/>
</dbReference>
<feature type="transmembrane region" description="Helical" evidence="9">
    <location>
        <begin position="271"/>
        <end position="290"/>
    </location>
</feature>
<dbReference type="Gene3D" id="1.20.1560.10">
    <property type="entry name" value="ABC transporter type 1, transmembrane domain"/>
    <property type="match status" value="1"/>
</dbReference>
<dbReference type="GO" id="GO:0005743">
    <property type="term" value="C:mitochondrial inner membrane"/>
    <property type="evidence" value="ECO:0007669"/>
    <property type="project" value="TreeGrafter"/>
</dbReference>
<evidence type="ECO:0000256" key="5">
    <source>
        <dbReference type="ARBA" id="ARBA00022840"/>
    </source>
</evidence>
<reference evidence="12 13" key="1">
    <citation type="submission" date="2014-04" db="EMBL/GenBank/DDBJ databases">
        <authorList>
            <consortium name="DOE Joint Genome Institute"/>
            <person name="Kuo A."/>
            <person name="Gay G."/>
            <person name="Dore J."/>
            <person name="Kohler A."/>
            <person name="Nagy L.G."/>
            <person name="Floudas D."/>
            <person name="Copeland A."/>
            <person name="Barry K.W."/>
            <person name="Cichocki N."/>
            <person name="Veneault-Fourrey C."/>
            <person name="LaButti K."/>
            <person name="Lindquist E.A."/>
            <person name="Lipzen A."/>
            <person name="Lundell T."/>
            <person name="Morin E."/>
            <person name="Murat C."/>
            <person name="Sun H."/>
            <person name="Tunlid A."/>
            <person name="Henrissat B."/>
            <person name="Grigoriev I.V."/>
            <person name="Hibbett D.S."/>
            <person name="Martin F."/>
            <person name="Nordberg H.P."/>
            <person name="Cantor M.N."/>
            <person name="Hua S.X."/>
        </authorList>
    </citation>
    <scope>NUCLEOTIDE SEQUENCE [LARGE SCALE GENOMIC DNA]</scope>
    <source>
        <strain evidence="13">h7</strain>
    </source>
</reference>
<evidence type="ECO:0000259" key="11">
    <source>
        <dbReference type="PROSITE" id="PS50929"/>
    </source>
</evidence>
<dbReference type="GO" id="GO:0015421">
    <property type="term" value="F:ABC-type oligopeptide transporter activity"/>
    <property type="evidence" value="ECO:0007669"/>
    <property type="project" value="TreeGrafter"/>
</dbReference>
<dbReference type="InterPro" id="IPR039421">
    <property type="entry name" value="Type_1_exporter"/>
</dbReference>
<dbReference type="InterPro" id="IPR027417">
    <property type="entry name" value="P-loop_NTPase"/>
</dbReference>
<dbReference type="PROSITE" id="PS50893">
    <property type="entry name" value="ABC_TRANSPORTER_2"/>
    <property type="match status" value="1"/>
</dbReference>
<evidence type="ECO:0000256" key="2">
    <source>
        <dbReference type="ARBA" id="ARBA00005580"/>
    </source>
</evidence>
<feature type="domain" description="ABC transmembrane type-1" evidence="11">
    <location>
        <begin position="128"/>
        <end position="412"/>
    </location>
</feature>
<feature type="transmembrane region" description="Helical" evidence="9">
    <location>
        <begin position="347"/>
        <end position="369"/>
    </location>
</feature>
<dbReference type="OrthoDB" id="6500128at2759"/>
<dbReference type="SMART" id="SM00382">
    <property type="entry name" value="AAA"/>
    <property type="match status" value="1"/>
</dbReference>
<evidence type="ECO:0000313" key="12">
    <source>
        <dbReference type="EMBL" id="KIM40361.1"/>
    </source>
</evidence>
<gene>
    <name evidence="12" type="ORF">M413DRAFT_177897</name>
</gene>
<evidence type="ECO:0000259" key="10">
    <source>
        <dbReference type="PROSITE" id="PS50893"/>
    </source>
</evidence>
<dbReference type="SUPFAM" id="SSF90123">
    <property type="entry name" value="ABC transporter transmembrane region"/>
    <property type="match status" value="1"/>
</dbReference>
<dbReference type="HOGENOM" id="CLU_000604_84_3_1"/>
<feature type="transmembrane region" description="Helical" evidence="9">
    <location>
        <begin position="248"/>
        <end position="265"/>
    </location>
</feature>
<dbReference type="InterPro" id="IPR017871">
    <property type="entry name" value="ABC_transporter-like_CS"/>
</dbReference>
<feature type="compositionally biased region" description="Basic and acidic residues" evidence="8">
    <location>
        <begin position="721"/>
        <end position="734"/>
    </location>
</feature>
<dbReference type="EMBL" id="KN831783">
    <property type="protein sequence ID" value="KIM40361.1"/>
    <property type="molecule type" value="Genomic_DNA"/>
</dbReference>
<proteinExistence type="inferred from homology"/>
<feature type="domain" description="ABC transporter" evidence="10">
    <location>
        <begin position="446"/>
        <end position="681"/>
    </location>
</feature>
<evidence type="ECO:0000256" key="3">
    <source>
        <dbReference type="ARBA" id="ARBA00022692"/>
    </source>
</evidence>
<dbReference type="InterPro" id="IPR003439">
    <property type="entry name" value="ABC_transporter-like_ATP-bd"/>
</dbReference>
<dbReference type="Proteomes" id="UP000053424">
    <property type="component" value="Unassembled WGS sequence"/>
</dbReference>
<name>A0A0C3C9U2_HEBCY</name>
<dbReference type="FunFam" id="1.20.1560.10:FF:000085">
    <property type="entry name" value="Probable ATP-binding cassette (ABC) transporter"/>
    <property type="match status" value="1"/>
</dbReference>
<feature type="transmembrane region" description="Helical" evidence="9">
    <location>
        <begin position="167"/>
        <end position="187"/>
    </location>
</feature>
<evidence type="ECO:0000256" key="9">
    <source>
        <dbReference type="SAM" id="Phobius"/>
    </source>
</evidence>
<dbReference type="GO" id="GO:0005524">
    <property type="term" value="F:ATP binding"/>
    <property type="evidence" value="ECO:0007669"/>
    <property type="project" value="UniProtKB-KW"/>
</dbReference>
<dbReference type="GO" id="GO:0090374">
    <property type="term" value="P:oligopeptide export from mitochondrion"/>
    <property type="evidence" value="ECO:0007669"/>
    <property type="project" value="TreeGrafter"/>
</dbReference>
<organism evidence="12 13">
    <name type="scientific">Hebeloma cylindrosporum</name>
    <dbReference type="NCBI Taxonomy" id="76867"/>
    <lineage>
        <taxon>Eukaryota</taxon>
        <taxon>Fungi</taxon>
        <taxon>Dikarya</taxon>
        <taxon>Basidiomycota</taxon>
        <taxon>Agaricomycotina</taxon>
        <taxon>Agaricomycetes</taxon>
        <taxon>Agaricomycetidae</taxon>
        <taxon>Agaricales</taxon>
        <taxon>Agaricineae</taxon>
        <taxon>Hymenogastraceae</taxon>
        <taxon>Hebeloma</taxon>
    </lineage>
</organism>
<evidence type="ECO:0000256" key="6">
    <source>
        <dbReference type="ARBA" id="ARBA00022989"/>
    </source>
</evidence>
<keyword evidence="7 9" id="KW-0472">Membrane</keyword>
<keyword evidence="6 9" id="KW-1133">Transmembrane helix</keyword>
<dbReference type="PROSITE" id="PS00211">
    <property type="entry name" value="ABC_TRANSPORTER_1"/>
    <property type="match status" value="1"/>
</dbReference>
<comment type="similarity">
    <text evidence="2">Belongs to the ABC transporter superfamily. ABCB family. Mitochondrial peptide exporter (TC 3.A.1.212) subfamily.</text>
</comment>
<feature type="region of interest" description="Disordered" evidence="8">
    <location>
        <begin position="704"/>
        <end position="734"/>
    </location>
</feature>
<dbReference type="FunFam" id="3.40.50.300:FF:000218">
    <property type="entry name" value="Multidrug ABC transporter ATP-binding protein"/>
    <property type="match status" value="1"/>
</dbReference>
<dbReference type="STRING" id="686832.A0A0C3C9U2"/>
<dbReference type="AlphaFoldDB" id="A0A0C3C9U2"/>
<dbReference type="Pfam" id="PF00005">
    <property type="entry name" value="ABC_tran"/>
    <property type="match status" value="1"/>
</dbReference>
<keyword evidence="13" id="KW-1185">Reference proteome</keyword>
<evidence type="ECO:0000256" key="4">
    <source>
        <dbReference type="ARBA" id="ARBA00022741"/>
    </source>
</evidence>
<feature type="transmembrane region" description="Helical" evidence="9">
    <location>
        <begin position="126"/>
        <end position="147"/>
    </location>
</feature>
<feature type="transmembrane region" description="Helical" evidence="9">
    <location>
        <begin position="389"/>
        <end position="410"/>
    </location>
</feature>
<evidence type="ECO:0000256" key="8">
    <source>
        <dbReference type="SAM" id="MobiDB-lite"/>
    </source>
</evidence>
<dbReference type="Pfam" id="PF00664">
    <property type="entry name" value="ABC_membrane"/>
    <property type="match status" value="1"/>
</dbReference>
<dbReference type="InterPro" id="IPR036640">
    <property type="entry name" value="ABC1_TM_sf"/>
</dbReference>
<dbReference type="PROSITE" id="PS50929">
    <property type="entry name" value="ABC_TM1F"/>
    <property type="match status" value="1"/>
</dbReference>
<evidence type="ECO:0000256" key="7">
    <source>
        <dbReference type="ARBA" id="ARBA00023136"/>
    </source>
</evidence>
<evidence type="ECO:0000313" key="13">
    <source>
        <dbReference type="Proteomes" id="UP000053424"/>
    </source>
</evidence>
<comment type="subcellular location">
    <subcellularLocation>
        <location evidence="1">Membrane</location>
        <topology evidence="1">Multi-pass membrane protein</topology>
    </subcellularLocation>
</comment>
<sequence length="734" mass="79728">MLGIWGRSCLRPQSSNVAAVRNGTFHFASARSYHTSLVISLGLRNLRCKPAAGLSSTSRILKYLPTRRFNSTQVAPPTPPSRNVASKEKRSLLSRLLPAKIATNAPESVSSFRKIVALARPEWKPLTIAIGLLLISSAVSMSVPFTIGKLIDFFSSTNPQIPFGLSVWHASAALLFLFTLGAVATAGRSMLMRLSGQRIVARLREKTYSASLKQEVEFVERGEGDVLSRLSVDTSIVGESVTQNLSDGLRAIVMSTVGLGAMFYVSPTLTMLMLAVVPPVSLGAVFYGRYLKKLSNKTQEAMGEMTKVASESLSALRTVQSYNAVPQEEKKFHEKVETVLVLARREAIASGIFFGSTGWSGNVTLLGLLGYGGTLVSHGDISVGDLTSLLLYTVYVGSGLQMLTSFFSSIMRGIGAGVRVFEVLDRTPAIPYATGDEAPKDNLGIIEFKNVHFEYPSRRGVEILRDFNLELSAGESVAIVGESGGGKSSVHSLLLRFYDPIKGKITCDGKDIREFSTTSWRQIIGFVPQDPVLFTGTIASNIAFGNPDASREEIENAAREANCEFVWGMPNGFDTEIGRLSLSGGQRQRLAIARALLKKPVILALDEATSSLDATSERRVNDAVDKILRARQTTVLIVAHRLSTIARAERIVVLEGGRISETGTYRELVGRQDSRFRALMAAQLNAAAGEQVYLGGHEQVHEQVHEHESGEEAVELASHPEPFKEEHRSAPQLS</sequence>
<dbReference type="InterPro" id="IPR011527">
    <property type="entry name" value="ABC1_TM_dom"/>
</dbReference>